<dbReference type="PANTHER" id="PTHR42813:SF3">
    <property type="entry name" value="GLUTATHIONE-INDEPENDENT FORMALDEHYDE DEHYDROGENASE"/>
    <property type="match status" value="1"/>
</dbReference>
<organism evidence="8 9">
    <name type="scientific">Seiridium cardinale</name>
    <dbReference type="NCBI Taxonomy" id="138064"/>
    <lineage>
        <taxon>Eukaryota</taxon>
        <taxon>Fungi</taxon>
        <taxon>Dikarya</taxon>
        <taxon>Ascomycota</taxon>
        <taxon>Pezizomycotina</taxon>
        <taxon>Sordariomycetes</taxon>
        <taxon>Xylariomycetidae</taxon>
        <taxon>Amphisphaeriales</taxon>
        <taxon>Sporocadaceae</taxon>
        <taxon>Seiridium</taxon>
    </lineage>
</organism>
<dbReference type="InterPro" id="IPR011032">
    <property type="entry name" value="GroES-like_sf"/>
</dbReference>
<dbReference type="EMBL" id="JARVKM010000104">
    <property type="protein sequence ID" value="KAK9770000.1"/>
    <property type="molecule type" value="Genomic_DNA"/>
</dbReference>
<gene>
    <name evidence="8" type="ORF">SCAR479_13325</name>
</gene>
<reference evidence="8 9" key="1">
    <citation type="submission" date="2024-02" db="EMBL/GenBank/DDBJ databases">
        <title>First draft genome assembly of two strains of Seiridium cardinale.</title>
        <authorList>
            <person name="Emiliani G."/>
            <person name="Scali E."/>
        </authorList>
    </citation>
    <scope>NUCLEOTIDE SEQUENCE [LARGE SCALE GENOMIC DNA]</scope>
    <source>
        <strain evidence="8 9">BM-138-000479</strain>
    </source>
</reference>
<feature type="domain" description="Alcohol dehydrogenase-like N-terminal" evidence="7">
    <location>
        <begin position="38"/>
        <end position="145"/>
    </location>
</feature>
<dbReference type="Pfam" id="PF08240">
    <property type="entry name" value="ADH_N"/>
    <property type="match status" value="1"/>
</dbReference>
<protein>
    <submittedName>
        <fullName evidence="8">Alcohol dehydrogenase</fullName>
    </submittedName>
</protein>
<keyword evidence="3" id="KW-0479">Metal-binding</keyword>
<keyword evidence="9" id="KW-1185">Reference proteome</keyword>
<evidence type="ECO:0000256" key="4">
    <source>
        <dbReference type="ARBA" id="ARBA00022833"/>
    </source>
</evidence>
<evidence type="ECO:0000256" key="1">
    <source>
        <dbReference type="ARBA" id="ARBA00001947"/>
    </source>
</evidence>
<dbReference type="Gene3D" id="3.90.180.10">
    <property type="entry name" value="Medium-chain alcohol dehydrogenases, catalytic domain"/>
    <property type="match status" value="1"/>
</dbReference>
<dbReference type="InterPro" id="IPR002328">
    <property type="entry name" value="ADH_Zn_CS"/>
</dbReference>
<proteinExistence type="inferred from homology"/>
<keyword evidence="6" id="KW-0520">NAD</keyword>
<evidence type="ECO:0000259" key="7">
    <source>
        <dbReference type="Pfam" id="PF08240"/>
    </source>
</evidence>
<dbReference type="CDD" id="cd08282">
    <property type="entry name" value="PFDH_like"/>
    <property type="match status" value="1"/>
</dbReference>
<comment type="caution">
    <text evidence="8">The sequence shown here is derived from an EMBL/GenBank/DDBJ whole genome shotgun (WGS) entry which is preliminary data.</text>
</comment>
<evidence type="ECO:0000256" key="6">
    <source>
        <dbReference type="ARBA" id="ARBA00023027"/>
    </source>
</evidence>
<dbReference type="Gene3D" id="3.40.50.720">
    <property type="entry name" value="NAD(P)-binding Rossmann-like Domain"/>
    <property type="match status" value="1"/>
</dbReference>
<dbReference type="InterPro" id="IPR036291">
    <property type="entry name" value="NAD(P)-bd_dom_sf"/>
</dbReference>
<dbReference type="Proteomes" id="UP001465668">
    <property type="component" value="Unassembled WGS sequence"/>
</dbReference>
<comment type="cofactor">
    <cofactor evidence="1">
        <name>Zn(2+)</name>
        <dbReference type="ChEBI" id="CHEBI:29105"/>
    </cofactor>
</comment>
<dbReference type="InterPro" id="IPR013154">
    <property type="entry name" value="ADH-like_N"/>
</dbReference>
<dbReference type="PROSITE" id="PS00059">
    <property type="entry name" value="ADH_ZINC"/>
    <property type="match status" value="1"/>
</dbReference>
<accession>A0ABR2X8G5</accession>
<dbReference type="PANTHER" id="PTHR42813">
    <property type="entry name" value="ZINC-TYPE ALCOHOL DEHYDROGENASE-LIKE"/>
    <property type="match status" value="1"/>
</dbReference>
<evidence type="ECO:0000313" key="9">
    <source>
        <dbReference type="Proteomes" id="UP001465668"/>
    </source>
</evidence>
<evidence type="ECO:0000256" key="5">
    <source>
        <dbReference type="ARBA" id="ARBA00023002"/>
    </source>
</evidence>
<evidence type="ECO:0000313" key="8">
    <source>
        <dbReference type="EMBL" id="KAK9770000.1"/>
    </source>
</evidence>
<comment type="similarity">
    <text evidence="2">Belongs to the zinc-containing alcohol dehydrogenase family.</text>
</comment>
<keyword evidence="4" id="KW-0862">Zinc</keyword>
<dbReference type="SUPFAM" id="SSF51735">
    <property type="entry name" value="NAD(P)-binding Rossmann-fold domains"/>
    <property type="match status" value="1"/>
</dbReference>
<evidence type="ECO:0000256" key="3">
    <source>
        <dbReference type="ARBA" id="ARBA00022723"/>
    </source>
</evidence>
<dbReference type="SUPFAM" id="SSF50129">
    <property type="entry name" value="GroES-like"/>
    <property type="match status" value="1"/>
</dbReference>
<name>A0ABR2X8G5_9PEZI</name>
<sequence length="785" mass="85975">MTTKSPTKPQPKMRAVVWEGKPFHMAVKDVPKPTIQRPEDAIVRITTAAICGTDLHTYHGIFGSTKAPWIMGHEAIGVVEEVGSAVNSLSRGDRVIVPDLGDDGGSLVLNFTAVGMGEDFGTNQGCQSEFIQIPFADETLIKIPDKPSDDLEYLFMSDIWATAWGCLDFSGFQPGDSVAVFGAGPVGLLCAYTALLRGASQVFSIDHVQARLDKADSIGAIPIDFTKGSPTDQILKFAPDGVMRSCDCCGFECLNGDLKPQENFIISEAVKVTQASGGIGVVGVYAAFPNSSGIPRGATMPANISFPMADWWIKGQSIRGGGVDPRPIIPKLLALVQAGRAKPSFIVSSEIGLEDVPDGYKAFDRKEETKIVIRLPWEWEGKNGERDGKRVSTETDGILNIRMRLGGASTLSPDFSFSGLADQFFAKVEFRSAKPTEVPSLNLAAAVFPRLCKGSHFEDFETTPPAANAARRQRLTEQISTAARASPHCLEQRAPGTVPMGEATGGVSEANESSEMDLLPLESLQVPVRTILKQEQLDFCIDQFLSFIPQLVQQSQLPFIHPASYQDAPPVVYQDLLGLSAMYCQKSLQNRAVVFSMLDSRIDSLVNSSKTLSWSTKDYLVGVQALIMYQIIRLFDGDIRQRANAERQFGTLEDWTLHLQSSINLLYEDCSNESLYKCWIFVESARRTILMSILLQALYSSLKDGFCTSVPRMANLPVTVNGALWSMPEETWWQSTLGSGGDLMAYRDFTFKWNEGQQFYIDMYATILLVACVPTHARPSALMAV</sequence>
<keyword evidence="5" id="KW-0560">Oxidoreductase</keyword>
<evidence type="ECO:0000256" key="2">
    <source>
        <dbReference type="ARBA" id="ARBA00008072"/>
    </source>
</evidence>